<sequence length="142" mass="16493">MAKVEKKSAFQPDPDADIKITFDDQMRINQFANHVAKIEDLKEELKSKKAELTNIDEAIEEIELVDDEQIQFLIGEVFIFNNVEKTQKLLQESKEGKEKEIASIEVQVDEIQEKMTSLKSQLYAKFGHKNIYLENDDDEDDQ</sequence>
<evidence type="ECO:0000256" key="5">
    <source>
        <dbReference type="SAM" id="Coils"/>
    </source>
</evidence>
<gene>
    <name evidence="6" type="ORF">CHIRRI_LOCUS7820</name>
</gene>
<keyword evidence="3 4" id="KW-0143">Chaperone</keyword>
<dbReference type="PANTHER" id="PTHR21100:SF9">
    <property type="entry name" value="PREFOLDIN SUBUNIT 4"/>
    <property type="match status" value="1"/>
</dbReference>
<dbReference type="Gene3D" id="1.10.287.370">
    <property type="match status" value="1"/>
</dbReference>
<reference evidence="6" key="1">
    <citation type="submission" date="2022-01" db="EMBL/GenBank/DDBJ databases">
        <authorList>
            <person name="King R."/>
        </authorList>
    </citation>
    <scope>NUCLEOTIDE SEQUENCE</scope>
</reference>
<dbReference type="GO" id="GO:0005737">
    <property type="term" value="C:cytoplasm"/>
    <property type="evidence" value="ECO:0007669"/>
    <property type="project" value="TreeGrafter"/>
</dbReference>
<feature type="coiled-coil region" evidence="5">
    <location>
        <begin position="28"/>
        <end position="65"/>
    </location>
</feature>
<dbReference type="OrthoDB" id="10250441at2759"/>
<dbReference type="InterPro" id="IPR002777">
    <property type="entry name" value="PFD_beta-like"/>
</dbReference>
<dbReference type="PIRSF" id="PIRSF016477">
    <property type="entry name" value="Prefoldin_subunit_4"/>
    <property type="match status" value="1"/>
</dbReference>
<dbReference type="GO" id="GO:0016272">
    <property type="term" value="C:prefoldin complex"/>
    <property type="evidence" value="ECO:0007669"/>
    <property type="project" value="UniProtKB-UniRule"/>
</dbReference>
<comment type="subunit">
    <text evidence="2 4">Heterohexamer of two PFD-alpha type and four PFD-beta type subunits.</text>
</comment>
<proteinExistence type="inferred from homology"/>
<dbReference type="InterPro" id="IPR009053">
    <property type="entry name" value="Prefoldin"/>
</dbReference>
<keyword evidence="7" id="KW-1185">Reference proteome</keyword>
<accession>A0A9N9RXG9</accession>
<dbReference type="EMBL" id="OU895878">
    <property type="protein sequence ID" value="CAG9804943.1"/>
    <property type="molecule type" value="Genomic_DNA"/>
</dbReference>
<dbReference type="AlphaFoldDB" id="A0A9N9RXG9"/>
<dbReference type="InterPro" id="IPR016661">
    <property type="entry name" value="PFDN4"/>
</dbReference>
<dbReference type="CDD" id="cd23165">
    <property type="entry name" value="Prefoldin_4"/>
    <property type="match status" value="1"/>
</dbReference>
<evidence type="ECO:0000256" key="2">
    <source>
        <dbReference type="ARBA" id="ARBA00011695"/>
    </source>
</evidence>
<organism evidence="6 7">
    <name type="scientific">Chironomus riparius</name>
    <dbReference type="NCBI Taxonomy" id="315576"/>
    <lineage>
        <taxon>Eukaryota</taxon>
        <taxon>Metazoa</taxon>
        <taxon>Ecdysozoa</taxon>
        <taxon>Arthropoda</taxon>
        <taxon>Hexapoda</taxon>
        <taxon>Insecta</taxon>
        <taxon>Pterygota</taxon>
        <taxon>Neoptera</taxon>
        <taxon>Endopterygota</taxon>
        <taxon>Diptera</taxon>
        <taxon>Nematocera</taxon>
        <taxon>Chironomoidea</taxon>
        <taxon>Chironomidae</taxon>
        <taxon>Chironominae</taxon>
        <taxon>Chironomus</taxon>
    </lineage>
</organism>
<evidence type="ECO:0000256" key="1">
    <source>
        <dbReference type="ARBA" id="ARBA00008045"/>
    </source>
</evidence>
<name>A0A9N9RXG9_9DIPT</name>
<protein>
    <recommendedName>
        <fullName evidence="4">Prefoldin subunit 4</fullName>
    </recommendedName>
</protein>
<evidence type="ECO:0000256" key="4">
    <source>
        <dbReference type="PIRNR" id="PIRNR016477"/>
    </source>
</evidence>
<dbReference type="SUPFAM" id="SSF46579">
    <property type="entry name" value="Prefoldin"/>
    <property type="match status" value="1"/>
</dbReference>
<evidence type="ECO:0000313" key="7">
    <source>
        <dbReference type="Proteomes" id="UP001153620"/>
    </source>
</evidence>
<dbReference type="GO" id="GO:0006457">
    <property type="term" value="P:protein folding"/>
    <property type="evidence" value="ECO:0007669"/>
    <property type="project" value="UniProtKB-UniRule"/>
</dbReference>
<dbReference type="Proteomes" id="UP001153620">
    <property type="component" value="Chromosome 2"/>
</dbReference>
<dbReference type="GO" id="GO:0051082">
    <property type="term" value="F:unfolded protein binding"/>
    <property type="evidence" value="ECO:0007669"/>
    <property type="project" value="InterPro"/>
</dbReference>
<comment type="similarity">
    <text evidence="1 4">Belongs to the prefoldin subunit beta family.</text>
</comment>
<evidence type="ECO:0000313" key="6">
    <source>
        <dbReference type="EMBL" id="CAG9804943.1"/>
    </source>
</evidence>
<dbReference type="Pfam" id="PF01920">
    <property type="entry name" value="Prefoldin_2"/>
    <property type="match status" value="1"/>
</dbReference>
<comment type="function">
    <text evidence="4">Binds specifically to cytosolic chaperonin (c-CPN) and transfers target proteins to it. Binds to nascent polypeptide chain and promotes folding in an environment in which there are many competing pathways for nonnative proteins.</text>
</comment>
<keyword evidence="5" id="KW-0175">Coiled coil</keyword>
<dbReference type="PANTHER" id="PTHR21100">
    <property type="entry name" value="PREFOLDIN SUBUNIT 4"/>
    <property type="match status" value="1"/>
</dbReference>
<evidence type="ECO:0000256" key="3">
    <source>
        <dbReference type="ARBA" id="ARBA00023186"/>
    </source>
</evidence>
<reference evidence="6" key="2">
    <citation type="submission" date="2022-10" db="EMBL/GenBank/DDBJ databases">
        <authorList>
            <consortium name="ENA_rothamsted_submissions"/>
            <consortium name="culmorum"/>
            <person name="King R."/>
        </authorList>
    </citation>
    <scope>NUCLEOTIDE SEQUENCE</scope>
</reference>
<feature type="coiled-coil region" evidence="5">
    <location>
        <begin position="94"/>
        <end position="121"/>
    </location>
</feature>